<evidence type="ECO:0000256" key="5">
    <source>
        <dbReference type="ARBA" id="ARBA00022759"/>
    </source>
</evidence>
<feature type="binding site" evidence="13">
    <location>
        <position position="66"/>
    </location>
    <ligand>
        <name>Mg(2+)</name>
        <dbReference type="ChEBI" id="CHEBI:18420"/>
        <label>2</label>
    </ligand>
</feature>
<keyword evidence="3 13" id="KW-0540">Nuclease</keyword>
<gene>
    <name evidence="13" type="primary">ruvC</name>
    <name evidence="15" type="ORF">COU85_01100</name>
</gene>
<evidence type="ECO:0000256" key="4">
    <source>
        <dbReference type="ARBA" id="ARBA00022723"/>
    </source>
</evidence>
<dbReference type="Gene3D" id="3.30.420.10">
    <property type="entry name" value="Ribonuclease H-like superfamily/Ribonuclease H"/>
    <property type="match status" value="1"/>
</dbReference>
<dbReference type="HAMAP" id="MF_00034">
    <property type="entry name" value="RuvC"/>
    <property type="match status" value="1"/>
</dbReference>
<dbReference type="Proteomes" id="UP000231086">
    <property type="component" value="Unassembled WGS sequence"/>
</dbReference>
<feature type="active site" evidence="13">
    <location>
        <position position="139"/>
    </location>
</feature>
<evidence type="ECO:0000256" key="7">
    <source>
        <dbReference type="ARBA" id="ARBA00022801"/>
    </source>
</evidence>
<keyword evidence="2 13" id="KW-0963">Cytoplasm</keyword>
<dbReference type="GO" id="GO:0006281">
    <property type="term" value="P:DNA repair"/>
    <property type="evidence" value="ECO:0007669"/>
    <property type="project" value="UniProtKB-UniRule"/>
</dbReference>
<keyword evidence="4 13" id="KW-0479">Metal-binding</keyword>
<evidence type="ECO:0000256" key="14">
    <source>
        <dbReference type="NCBIfam" id="TIGR00228"/>
    </source>
</evidence>
<dbReference type="AlphaFoldDB" id="A0A2M8KJ27"/>
<organism evidence="15 16">
    <name type="scientific">Candidatus Portnoybacteria bacterium CG10_big_fil_rev_8_21_14_0_10_44_7</name>
    <dbReference type="NCBI Taxonomy" id="1974816"/>
    <lineage>
        <taxon>Bacteria</taxon>
        <taxon>Candidatus Portnoyibacteriota</taxon>
    </lineage>
</organism>
<comment type="subunit">
    <text evidence="13">Homodimer which binds Holliday junction (HJ) DNA. The HJ becomes 2-fold symmetrical on binding to RuvC with unstacked arms; it has a different conformation from HJ DNA in complex with RuvA. In the full resolvosome a probable DNA-RuvA(4)-RuvB(12)-RuvC(2) complex forms which resolves the HJ.</text>
</comment>
<dbReference type="EC" id="3.1.21.10" evidence="13 14"/>
<keyword evidence="6 13" id="KW-0227">DNA damage</keyword>
<dbReference type="InterPro" id="IPR036397">
    <property type="entry name" value="RNaseH_sf"/>
</dbReference>
<dbReference type="PRINTS" id="PR00696">
    <property type="entry name" value="RSOLVASERUVC"/>
</dbReference>
<dbReference type="CDD" id="cd16962">
    <property type="entry name" value="RuvC"/>
    <property type="match status" value="1"/>
</dbReference>
<proteinExistence type="inferred from homology"/>
<dbReference type="InterPro" id="IPR012337">
    <property type="entry name" value="RNaseH-like_sf"/>
</dbReference>
<accession>A0A2M8KJ27</accession>
<keyword evidence="8 13" id="KW-0460">Magnesium</keyword>
<dbReference type="PANTHER" id="PTHR30194:SF3">
    <property type="entry name" value="CROSSOVER JUNCTION ENDODEOXYRIBONUCLEASE RUVC"/>
    <property type="match status" value="1"/>
</dbReference>
<comment type="similarity">
    <text evidence="1 13">Belongs to the RuvC family.</text>
</comment>
<sequence>MLILGLDPGTTRLGFGIIKKEKGCLTLVTAGCIETSAGQPAKKLHQLERQLQQLIKKHQPEAIAIEKLFFAKNQKTALAVAEAKGVLMLCAQKTGQPVFYYTPLQIKQAVVGYGRADKKQVQQMIKIILKLKAAPRPDDAADAVATAVCCAHSENFDALPRPHAS</sequence>
<dbReference type="GO" id="GO:0000287">
    <property type="term" value="F:magnesium ion binding"/>
    <property type="evidence" value="ECO:0007669"/>
    <property type="project" value="UniProtKB-UniRule"/>
</dbReference>
<evidence type="ECO:0000256" key="10">
    <source>
        <dbReference type="ARBA" id="ARBA00023172"/>
    </source>
</evidence>
<evidence type="ECO:0000256" key="6">
    <source>
        <dbReference type="ARBA" id="ARBA00022763"/>
    </source>
</evidence>
<evidence type="ECO:0000256" key="8">
    <source>
        <dbReference type="ARBA" id="ARBA00022842"/>
    </source>
</evidence>
<keyword evidence="9 13" id="KW-0238">DNA-binding</keyword>
<evidence type="ECO:0000256" key="13">
    <source>
        <dbReference type="HAMAP-Rule" id="MF_00034"/>
    </source>
</evidence>
<dbReference type="EMBL" id="PFEA01000021">
    <property type="protein sequence ID" value="PJE59913.1"/>
    <property type="molecule type" value="Genomic_DNA"/>
</dbReference>
<evidence type="ECO:0000256" key="2">
    <source>
        <dbReference type="ARBA" id="ARBA00022490"/>
    </source>
</evidence>
<dbReference type="GO" id="GO:0008821">
    <property type="term" value="F:crossover junction DNA endonuclease activity"/>
    <property type="evidence" value="ECO:0007669"/>
    <property type="project" value="UniProtKB-UniRule"/>
</dbReference>
<name>A0A2M8KJ27_9BACT</name>
<feature type="binding site" evidence="13">
    <location>
        <position position="139"/>
    </location>
    <ligand>
        <name>Mg(2+)</name>
        <dbReference type="ChEBI" id="CHEBI:18420"/>
        <label>1</label>
    </ligand>
</feature>
<dbReference type="NCBIfam" id="NF000711">
    <property type="entry name" value="PRK00039.2-1"/>
    <property type="match status" value="1"/>
</dbReference>
<dbReference type="Pfam" id="PF02075">
    <property type="entry name" value="RuvC"/>
    <property type="match status" value="1"/>
</dbReference>
<dbReference type="GO" id="GO:0005737">
    <property type="term" value="C:cytoplasm"/>
    <property type="evidence" value="ECO:0007669"/>
    <property type="project" value="UniProtKB-SubCell"/>
</dbReference>
<feature type="active site" evidence="13">
    <location>
        <position position="7"/>
    </location>
</feature>
<keyword evidence="5 13" id="KW-0255">Endonuclease</keyword>
<reference evidence="16" key="1">
    <citation type="submission" date="2017-09" db="EMBL/GenBank/DDBJ databases">
        <title>Depth-based differentiation of microbial function through sediment-hosted aquifers and enrichment of novel symbionts in the deep terrestrial subsurface.</title>
        <authorList>
            <person name="Probst A.J."/>
            <person name="Ladd B."/>
            <person name="Jarett J.K."/>
            <person name="Geller-Mcgrath D.E."/>
            <person name="Sieber C.M.K."/>
            <person name="Emerson J.B."/>
            <person name="Anantharaman K."/>
            <person name="Thomas B.C."/>
            <person name="Malmstrom R."/>
            <person name="Stieglmeier M."/>
            <person name="Klingl A."/>
            <person name="Woyke T."/>
            <person name="Ryan C.M."/>
            <person name="Banfield J.F."/>
        </authorList>
    </citation>
    <scope>NUCLEOTIDE SEQUENCE [LARGE SCALE GENOMIC DNA]</scope>
</reference>
<dbReference type="GO" id="GO:0003677">
    <property type="term" value="F:DNA binding"/>
    <property type="evidence" value="ECO:0007669"/>
    <property type="project" value="UniProtKB-KW"/>
</dbReference>
<evidence type="ECO:0000256" key="9">
    <source>
        <dbReference type="ARBA" id="ARBA00023125"/>
    </source>
</evidence>
<dbReference type="PANTHER" id="PTHR30194">
    <property type="entry name" value="CROSSOVER JUNCTION ENDODEOXYRIBONUCLEASE RUVC"/>
    <property type="match status" value="1"/>
</dbReference>
<keyword evidence="7 13" id="KW-0378">Hydrolase</keyword>
<dbReference type="InterPro" id="IPR002176">
    <property type="entry name" value="X-over_junc_endoDNase_RuvC"/>
</dbReference>
<keyword evidence="10 13" id="KW-0233">DNA recombination</keyword>
<comment type="cofactor">
    <cofactor evidence="13">
        <name>Mg(2+)</name>
        <dbReference type="ChEBI" id="CHEBI:18420"/>
    </cofactor>
    <text evidence="13">Binds 2 Mg(2+) ion per subunit.</text>
</comment>
<feature type="active site" evidence="13">
    <location>
        <position position="66"/>
    </location>
</feature>
<comment type="function">
    <text evidence="13">The RuvA-RuvB-RuvC complex processes Holliday junction (HJ) DNA during genetic recombination and DNA repair. Endonuclease that resolves HJ intermediates. Cleaves cruciform DNA by making single-stranded nicks across the HJ at symmetrical positions within the homologous arms, yielding a 5'-phosphate and a 3'-hydroxyl group; requires a central core of homology in the junction. The consensus cleavage sequence is 5'-(A/T)TT(C/G)-3'. Cleavage occurs on the 3'-side of the TT dinucleotide at the point of strand exchange. HJ branch migration catalyzed by RuvA-RuvB allows RuvC to scan DNA until it finds its consensus sequence, where it cleaves and resolves the cruciform DNA.</text>
</comment>
<evidence type="ECO:0000256" key="1">
    <source>
        <dbReference type="ARBA" id="ARBA00009518"/>
    </source>
</evidence>
<dbReference type="NCBIfam" id="TIGR00228">
    <property type="entry name" value="ruvC"/>
    <property type="match status" value="1"/>
</dbReference>
<dbReference type="GO" id="GO:0048476">
    <property type="term" value="C:Holliday junction resolvase complex"/>
    <property type="evidence" value="ECO:0007669"/>
    <property type="project" value="UniProtKB-UniRule"/>
</dbReference>
<dbReference type="SUPFAM" id="SSF53098">
    <property type="entry name" value="Ribonuclease H-like"/>
    <property type="match status" value="1"/>
</dbReference>
<evidence type="ECO:0000256" key="12">
    <source>
        <dbReference type="ARBA" id="ARBA00029354"/>
    </source>
</evidence>
<evidence type="ECO:0000256" key="3">
    <source>
        <dbReference type="ARBA" id="ARBA00022722"/>
    </source>
</evidence>
<dbReference type="GO" id="GO:0006310">
    <property type="term" value="P:DNA recombination"/>
    <property type="evidence" value="ECO:0007669"/>
    <property type="project" value="UniProtKB-UniRule"/>
</dbReference>
<evidence type="ECO:0000313" key="15">
    <source>
        <dbReference type="EMBL" id="PJE59913.1"/>
    </source>
</evidence>
<comment type="caution">
    <text evidence="15">The sequence shown here is derived from an EMBL/GenBank/DDBJ whole genome shotgun (WGS) entry which is preliminary data.</text>
</comment>
<keyword evidence="11 13" id="KW-0234">DNA repair</keyword>
<protein>
    <recommendedName>
        <fullName evidence="13 14">Crossover junction endodeoxyribonuclease RuvC</fullName>
        <ecNumber evidence="13 14">3.1.21.10</ecNumber>
    </recommendedName>
    <alternativeName>
        <fullName evidence="13">Holliday junction nuclease RuvC</fullName>
    </alternativeName>
    <alternativeName>
        <fullName evidence="13">Holliday junction resolvase RuvC</fullName>
    </alternativeName>
</protein>
<evidence type="ECO:0000256" key="11">
    <source>
        <dbReference type="ARBA" id="ARBA00023204"/>
    </source>
</evidence>
<comment type="subcellular location">
    <subcellularLocation>
        <location evidence="13">Cytoplasm</location>
    </subcellularLocation>
</comment>
<evidence type="ECO:0000313" key="16">
    <source>
        <dbReference type="Proteomes" id="UP000231086"/>
    </source>
</evidence>
<comment type="catalytic activity">
    <reaction evidence="12 13">
        <text>Endonucleolytic cleavage at a junction such as a reciprocal single-stranded crossover between two homologous DNA duplexes (Holliday junction).</text>
        <dbReference type="EC" id="3.1.21.10"/>
    </reaction>
</comment>
<dbReference type="FunFam" id="3.30.420.10:FF:000002">
    <property type="entry name" value="Crossover junction endodeoxyribonuclease RuvC"/>
    <property type="match status" value="1"/>
</dbReference>
<feature type="binding site" evidence="13">
    <location>
        <position position="7"/>
    </location>
    <ligand>
        <name>Mg(2+)</name>
        <dbReference type="ChEBI" id="CHEBI:18420"/>
        <label>1</label>
    </ligand>
</feature>